<proteinExistence type="predicted"/>
<name>A0A8H3EAW4_9LECA</name>
<organism evidence="2 3">
    <name type="scientific">Alectoria fallacina</name>
    <dbReference type="NCBI Taxonomy" id="1903189"/>
    <lineage>
        <taxon>Eukaryota</taxon>
        <taxon>Fungi</taxon>
        <taxon>Dikarya</taxon>
        <taxon>Ascomycota</taxon>
        <taxon>Pezizomycotina</taxon>
        <taxon>Lecanoromycetes</taxon>
        <taxon>OSLEUM clade</taxon>
        <taxon>Lecanoromycetidae</taxon>
        <taxon>Lecanorales</taxon>
        <taxon>Lecanorineae</taxon>
        <taxon>Parmeliaceae</taxon>
        <taxon>Alectoria</taxon>
    </lineage>
</organism>
<dbReference type="Proteomes" id="UP000664203">
    <property type="component" value="Unassembled WGS sequence"/>
</dbReference>
<gene>
    <name evidence="2" type="ORF">ALECFALPRED_000134</name>
</gene>
<comment type="caution">
    <text evidence="2">The sequence shown here is derived from an EMBL/GenBank/DDBJ whole genome shotgun (WGS) entry which is preliminary data.</text>
</comment>
<evidence type="ECO:0000313" key="3">
    <source>
        <dbReference type="Proteomes" id="UP000664203"/>
    </source>
</evidence>
<sequence>MPSTLFTAATDILVIAGAAAVATAALSSKKAPFRTSLGAEYDEDSPLAIEFRDAVGLPEQQQSTLQKLTDDNKKAPTVTVTEVVVTPPAVEMEGGDFFAGARAA</sequence>
<dbReference type="EMBL" id="CAJPDR010000001">
    <property type="protein sequence ID" value="CAF9903109.1"/>
    <property type="molecule type" value="Genomic_DNA"/>
</dbReference>
<accession>A0A8H3EAW4</accession>
<dbReference type="OrthoDB" id="5407964at2759"/>
<feature type="chain" id="PRO_5034152158" evidence="1">
    <location>
        <begin position="21"/>
        <end position="104"/>
    </location>
</feature>
<reference evidence="2" key="1">
    <citation type="submission" date="2021-03" db="EMBL/GenBank/DDBJ databases">
        <authorList>
            <person name="Tagirdzhanova G."/>
        </authorList>
    </citation>
    <scope>NUCLEOTIDE SEQUENCE</scope>
</reference>
<feature type="signal peptide" evidence="1">
    <location>
        <begin position="1"/>
        <end position="20"/>
    </location>
</feature>
<keyword evidence="3" id="KW-1185">Reference proteome</keyword>
<evidence type="ECO:0000313" key="2">
    <source>
        <dbReference type="EMBL" id="CAF9903109.1"/>
    </source>
</evidence>
<keyword evidence="1" id="KW-0732">Signal</keyword>
<protein>
    <submittedName>
        <fullName evidence="2">Uncharacterized protein</fullName>
    </submittedName>
</protein>
<dbReference type="AlphaFoldDB" id="A0A8H3EAW4"/>
<evidence type="ECO:0000256" key="1">
    <source>
        <dbReference type="SAM" id="SignalP"/>
    </source>
</evidence>